<proteinExistence type="predicted"/>
<dbReference type="HOGENOM" id="CLU_047036_6_0_1"/>
<gene>
    <name evidence="4" type="primary">6041303</name>
    <name evidence="3" type="ORF">CpipJ_CPIJ009045</name>
</gene>
<dbReference type="GO" id="GO:0008610">
    <property type="term" value="P:lipid biosynthetic process"/>
    <property type="evidence" value="ECO:0007669"/>
    <property type="project" value="InterPro"/>
</dbReference>
<dbReference type="OrthoDB" id="408954at2759"/>
<evidence type="ECO:0000313" key="4">
    <source>
        <dbReference type="EnsemblMetazoa" id="CPIJ009045-PA"/>
    </source>
</evidence>
<evidence type="ECO:0000313" key="3">
    <source>
        <dbReference type="EMBL" id="EDS32328.1"/>
    </source>
</evidence>
<name>B0WPE9_CULQU</name>
<evidence type="ECO:0000259" key="2">
    <source>
        <dbReference type="Pfam" id="PF04116"/>
    </source>
</evidence>
<dbReference type="InParanoid" id="B0WPE9"/>
<dbReference type="STRING" id="7176.B0WPE9"/>
<dbReference type="GO" id="GO:0016491">
    <property type="term" value="F:oxidoreductase activity"/>
    <property type="evidence" value="ECO:0007669"/>
    <property type="project" value="InterPro"/>
</dbReference>
<protein>
    <recommendedName>
        <fullName evidence="2">Fatty acid hydroxylase domain-containing protein</fullName>
    </recommendedName>
</protein>
<dbReference type="AlphaFoldDB" id="B0WPE9"/>
<reference evidence="4" key="2">
    <citation type="submission" date="2020-05" db="UniProtKB">
        <authorList>
            <consortium name="EnsemblMetazoa"/>
        </authorList>
    </citation>
    <scope>IDENTIFICATION</scope>
    <source>
        <strain evidence="4">JHB</strain>
    </source>
</reference>
<keyword evidence="1" id="KW-1133">Transmembrane helix</keyword>
<keyword evidence="5" id="KW-1185">Reference proteome</keyword>
<reference evidence="3" key="1">
    <citation type="submission" date="2007-03" db="EMBL/GenBank/DDBJ databases">
        <title>Annotation of Culex pipiens quinquefasciatus.</title>
        <authorList>
            <consortium name="The Broad Institute Genome Sequencing Platform"/>
            <person name="Atkinson P.W."/>
            <person name="Hemingway J."/>
            <person name="Christensen B.M."/>
            <person name="Higgs S."/>
            <person name="Kodira C."/>
            <person name="Hannick L."/>
            <person name="Megy K."/>
            <person name="O'Leary S."/>
            <person name="Pearson M."/>
            <person name="Haas B.J."/>
            <person name="Mauceli E."/>
            <person name="Wortman J.R."/>
            <person name="Lee N.H."/>
            <person name="Guigo R."/>
            <person name="Stanke M."/>
            <person name="Alvarado L."/>
            <person name="Amedeo P."/>
            <person name="Antoine C.H."/>
            <person name="Arensburger P."/>
            <person name="Bidwell S.L."/>
            <person name="Crawford M."/>
            <person name="Camaro F."/>
            <person name="Devon K."/>
            <person name="Engels R."/>
            <person name="Hammond M."/>
            <person name="Howarth C."/>
            <person name="Koehrsen M."/>
            <person name="Lawson D."/>
            <person name="Montgomery P."/>
            <person name="Nene V."/>
            <person name="Nusbaum C."/>
            <person name="Puiu D."/>
            <person name="Romero-Severson J."/>
            <person name="Severson D.W."/>
            <person name="Shumway M."/>
            <person name="Sisk P."/>
            <person name="Stolte C."/>
            <person name="Zeng Q."/>
            <person name="Eisenstadt E."/>
            <person name="Fraser-Liggett C."/>
            <person name="Strausberg R."/>
            <person name="Galagan J."/>
            <person name="Birren B."/>
            <person name="Collins F.H."/>
        </authorList>
    </citation>
    <scope>NUCLEOTIDE SEQUENCE [LARGE SCALE GENOMIC DNA]</scope>
    <source>
        <strain evidence="3">JHB</strain>
    </source>
</reference>
<dbReference type="VEuPathDB" id="VectorBase:CQUJHB017378"/>
<feature type="domain" description="Fatty acid hydroxylase" evidence="2">
    <location>
        <begin position="138"/>
        <end position="208"/>
    </location>
</feature>
<organism>
    <name type="scientific">Culex quinquefasciatus</name>
    <name type="common">Southern house mosquito</name>
    <name type="synonym">Culex pungens</name>
    <dbReference type="NCBI Taxonomy" id="7176"/>
    <lineage>
        <taxon>Eukaryota</taxon>
        <taxon>Metazoa</taxon>
        <taxon>Ecdysozoa</taxon>
        <taxon>Arthropoda</taxon>
        <taxon>Hexapoda</taxon>
        <taxon>Insecta</taxon>
        <taxon>Pterygota</taxon>
        <taxon>Neoptera</taxon>
        <taxon>Endopterygota</taxon>
        <taxon>Diptera</taxon>
        <taxon>Nematocera</taxon>
        <taxon>Culicoidea</taxon>
        <taxon>Culicidae</taxon>
        <taxon>Culicinae</taxon>
        <taxon>Culicini</taxon>
        <taxon>Culex</taxon>
        <taxon>Culex</taxon>
    </lineage>
</organism>
<dbReference type="KEGG" id="cqu:CpipJ_CPIJ009045"/>
<dbReference type="Pfam" id="PF04116">
    <property type="entry name" value="FA_hydroxylase"/>
    <property type="match status" value="1"/>
</dbReference>
<keyword evidence="1" id="KW-0812">Transmembrane</keyword>
<sequence length="275" mass="32285">MGDWIAIGVHLVKHFKGTAEHNSTDGQHLLVTNNTNGTGTAKIDDLLAYLNLQGLPHYLVMAITGSFLIYFGSGGFIHWYYYVNRRDRPQEWKCQPEKFLSPEVELHEIFVGGFSMLIMSCLSGILSCYAMNNGRLLTLYYRWDEYAAFYFVETYTYIHGILNHSGVNIKSFWWQPWQPDTMFHDNHHQYFHVNFGFNIYLWDVWHGTYRRKDRVYSEDIFGGKGKSFEQVSEKELLKDLDERKTENPNAYRDDVNEYAIQDTEVSQIIKKAKQK</sequence>
<dbReference type="InterPro" id="IPR006694">
    <property type="entry name" value="Fatty_acid_hydroxylase"/>
</dbReference>
<keyword evidence="1" id="KW-0472">Membrane</keyword>
<accession>B0WPE9</accession>
<dbReference type="EnsemblMetazoa" id="CPIJ009045-RA">
    <property type="protein sequence ID" value="CPIJ009045-PA"/>
    <property type="gene ID" value="CPIJ009045"/>
</dbReference>
<dbReference type="Proteomes" id="UP000002320">
    <property type="component" value="Unassembled WGS sequence"/>
</dbReference>
<dbReference type="VEuPathDB" id="VectorBase:CPIJ009045"/>
<feature type="transmembrane region" description="Helical" evidence="1">
    <location>
        <begin position="58"/>
        <end position="82"/>
    </location>
</feature>
<evidence type="ECO:0000313" key="5">
    <source>
        <dbReference type="Proteomes" id="UP000002320"/>
    </source>
</evidence>
<dbReference type="EMBL" id="DS232023">
    <property type="protein sequence ID" value="EDS32328.1"/>
    <property type="molecule type" value="Genomic_DNA"/>
</dbReference>
<feature type="transmembrane region" description="Helical" evidence="1">
    <location>
        <begin position="109"/>
        <end position="132"/>
    </location>
</feature>
<evidence type="ECO:0000256" key="1">
    <source>
        <dbReference type="SAM" id="Phobius"/>
    </source>
</evidence>
<dbReference type="eggNOG" id="KOG0872">
    <property type="taxonomic scope" value="Eukaryota"/>
</dbReference>
<dbReference type="GO" id="GO:0005506">
    <property type="term" value="F:iron ion binding"/>
    <property type="evidence" value="ECO:0007669"/>
    <property type="project" value="InterPro"/>
</dbReference>